<dbReference type="GO" id="GO:0005634">
    <property type="term" value="C:nucleus"/>
    <property type="evidence" value="ECO:0007669"/>
    <property type="project" value="TreeGrafter"/>
</dbReference>
<keyword evidence="1" id="KW-0808">Transferase</keyword>
<dbReference type="Pfam" id="PF13639">
    <property type="entry name" value="zf-RING_2"/>
    <property type="match status" value="1"/>
</dbReference>
<dbReference type="GO" id="GO:0000151">
    <property type="term" value="C:ubiquitin ligase complex"/>
    <property type="evidence" value="ECO:0007669"/>
    <property type="project" value="TreeGrafter"/>
</dbReference>
<evidence type="ECO:0000259" key="8">
    <source>
        <dbReference type="PROSITE" id="PS50089"/>
    </source>
</evidence>
<keyword evidence="2" id="KW-0479">Metal-binding</keyword>
<keyword evidence="5" id="KW-0862">Zinc</keyword>
<dbReference type="InterPro" id="IPR017907">
    <property type="entry name" value="Znf_RING_CS"/>
</dbReference>
<dbReference type="GO" id="GO:0006511">
    <property type="term" value="P:ubiquitin-dependent protein catabolic process"/>
    <property type="evidence" value="ECO:0007669"/>
    <property type="project" value="TreeGrafter"/>
</dbReference>
<feature type="region of interest" description="Disordered" evidence="7">
    <location>
        <begin position="147"/>
        <end position="180"/>
    </location>
</feature>
<dbReference type="AlphaFoldDB" id="A0A8K0D3A2"/>
<dbReference type="GO" id="GO:0008270">
    <property type="term" value="F:zinc ion binding"/>
    <property type="evidence" value="ECO:0007669"/>
    <property type="project" value="UniProtKB-KW"/>
</dbReference>
<dbReference type="InterPro" id="IPR013083">
    <property type="entry name" value="Znf_RING/FYVE/PHD"/>
</dbReference>
<dbReference type="SMART" id="SM00184">
    <property type="entry name" value="RING"/>
    <property type="match status" value="1"/>
</dbReference>
<organism evidence="9 10">
    <name type="scientific">Ignelater luminosus</name>
    <name type="common">Cucubano</name>
    <name type="synonym">Pyrophorus luminosus</name>
    <dbReference type="NCBI Taxonomy" id="2038154"/>
    <lineage>
        <taxon>Eukaryota</taxon>
        <taxon>Metazoa</taxon>
        <taxon>Ecdysozoa</taxon>
        <taxon>Arthropoda</taxon>
        <taxon>Hexapoda</taxon>
        <taxon>Insecta</taxon>
        <taxon>Pterygota</taxon>
        <taxon>Neoptera</taxon>
        <taxon>Endopterygota</taxon>
        <taxon>Coleoptera</taxon>
        <taxon>Polyphaga</taxon>
        <taxon>Elateriformia</taxon>
        <taxon>Elateroidea</taxon>
        <taxon>Elateridae</taxon>
        <taxon>Agrypninae</taxon>
        <taxon>Pyrophorini</taxon>
        <taxon>Ignelater</taxon>
    </lineage>
</organism>
<dbReference type="GO" id="GO:0042393">
    <property type="term" value="F:histone binding"/>
    <property type="evidence" value="ECO:0007669"/>
    <property type="project" value="TreeGrafter"/>
</dbReference>
<accession>A0A8K0D3A2</accession>
<dbReference type="GO" id="GO:0035861">
    <property type="term" value="C:site of double-strand break"/>
    <property type="evidence" value="ECO:0007669"/>
    <property type="project" value="TreeGrafter"/>
</dbReference>
<name>A0A8K0D3A2_IGNLU</name>
<dbReference type="EMBL" id="VTPC01005714">
    <property type="protein sequence ID" value="KAF2895728.1"/>
    <property type="molecule type" value="Genomic_DNA"/>
</dbReference>
<dbReference type="PANTHER" id="PTHR15067:SF4">
    <property type="entry name" value="E3 UBIQUITIN-PROTEIN LIGASE RNF8"/>
    <property type="match status" value="1"/>
</dbReference>
<dbReference type="PROSITE" id="PS00518">
    <property type="entry name" value="ZF_RING_1"/>
    <property type="match status" value="1"/>
</dbReference>
<evidence type="ECO:0000256" key="2">
    <source>
        <dbReference type="ARBA" id="ARBA00022723"/>
    </source>
</evidence>
<dbReference type="GO" id="GO:0005829">
    <property type="term" value="C:cytosol"/>
    <property type="evidence" value="ECO:0007669"/>
    <property type="project" value="TreeGrafter"/>
</dbReference>
<dbReference type="GO" id="GO:0006302">
    <property type="term" value="P:double-strand break repair"/>
    <property type="evidence" value="ECO:0007669"/>
    <property type="project" value="TreeGrafter"/>
</dbReference>
<dbReference type="PROSITE" id="PS50089">
    <property type="entry name" value="ZF_RING_2"/>
    <property type="match status" value="1"/>
</dbReference>
<evidence type="ECO:0000256" key="3">
    <source>
        <dbReference type="ARBA" id="ARBA00022771"/>
    </source>
</evidence>
<protein>
    <recommendedName>
        <fullName evidence="8">RING-type domain-containing protein</fullName>
    </recommendedName>
</protein>
<dbReference type="Proteomes" id="UP000801492">
    <property type="component" value="Unassembled WGS sequence"/>
</dbReference>
<dbReference type="GO" id="GO:0070936">
    <property type="term" value="P:protein K48-linked ubiquitination"/>
    <property type="evidence" value="ECO:0007669"/>
    <property type="project" value="TreeGrafter"/>
</dbReference>
<gene>
    <name evidence="9" type="ORF">ILUMI_10452</name>
</gene>
<sequence length="248" mass="28900">MANANVIIPNAVTKLQAFKDELRCVICYDYFTHAITLSCSHTFCLRCISSWLIIQLVCPTCRKRIYAITPSKSLDNMVAKLRDATDAQHLVGENLGNANFSHRRCMRLLKKLTAYVKAFSRYCMSVELDEIMLQQFQIVRDVQRELENDDQTVESEVETEHEEYEEQAEEENEEDGGHGEEYEEYYTVEELGNEEENGGYGIQLVENENGDEYGGEGQWYIELYAFEDDYEYYPENYGASDYFYDGYF</sequence>
<evidence type="ECO:0000256" key="5">
    <source>
        <dbReference type="ARBA" id="ARBA00022833"/>
    </source>
</evidence>
<evidence type="ECO:0000256" key="6">
    <source>
        <dbReference type="PROSITE-ProRule" id="PRU00175"/>
    </source>
</evidence>
<dbReference type="OrthoDB" id="6105938at2759"/>
<evidence type="ECO:0000256" key="7">
    <source>
        <dbReference type="SAM" id="MobiDB-lite"/>
    </source>
</evidence>
<dbReference type="InterPro" id="IPR001841">
    <property type="entry name" value="Znf_RING"/>
</dbReference>
<keyword evidence="3 6" id="KW-0863">Zinc-finger</keyword>
<evidence type="ECO:0000256" key="4">
    <source>
        <dbReference type="ARBA" id="ARBA00022786"/>
    </source>
</evidence>
<reference evidence="9" key="1">
    <citation type="submission" date="2019-08" db="EMBL/GenBank/DDBJ databases">
        <title>The genome of the North American firefly Photinus pyralis.</title>
        <authorList>
            <consortium name="Photinus pyralis genome working group"/>
            <person name="Fallon T.R."/>
            <person name="Sander Lower S.E."/>
            <person name="Weng J.-K."/>
        </authorList>
    </citation>
    <scope>NUCLEOTIDE SEQUENCE</scope>
    <source>
        <strain evidence="9">TRF0915ILg1</strain>
        <tissue evidence="9">Whole body</tissue>
    </source>
</reference>
<evidence type="ECO:0000313" key="10">
    <source>
        <dbReference type="Proteomes" id="UP000801492"/>
    </source>
</evidence>
<dbReference type="PANTHER" id="PTHR15067">
    <property type="entry name" value="E3 UBIQUITIN-PROTEIN LIGASE RNF8"/>
    <property type="match status" value="1"/>
</dbReference>
<evidence type="ECO:0000256" key="1">
    <source>
        <dbReference type="ARBA" id="ARBA00022679"/>
    </source>
</evidence>
<evidence type="ECO:0000313" key="9">
    <source>
        <dbReference type="EMBL" id="KAF2895728.1"/>
    </source>
</evidence>
<dbReference type="SUPFAM" id="SSF57850">
    <property type="entry name" value="RING/U-box"/>
    <property type="match status" value="1"/>
</dbReference>
<dbReference type="Gene3D" id="3.30.40.10">
    <property type="entry name" value="Zinc/RING finger domain, C3HC4 (zinc finger)"/>
    <property type="match status" value="1"/>
</dbReference>
<dbReference type="GO" id="GO:0061630">
    <property type="term" value="F:ubiquitin protein ligase activity"/>
    <property type="evidence" value="ECO:0007669"/>
    <property type="project" value="TreeGrafter"/>
</dbReference>
<keyword evidence="4" id="KW-0833">Ubl conjugation pathway</keyword>
<comment type="caution">
    <text evidence="9">The sequence shown here is derived from an EMBL/GenBank/DDBJ whole genome shotgun (WGS) entry which is preliminary data.</text>
</comment>
<feature type="domain" description="RING-type" evidence="8">
    <location>
        <begin position="24"/>
        <end position="62"/>
    </location>
</feature>
<feature type="compositionally biased region" description="Acidic residues" evidence="7">
    <location>
        <begin position="147"/>
        <end position="174"/>
    </location>
</feature>
<proteinExistence type="predicted"/>
<keyword evidence="10" id="KW-1185">Reference proteome</keyword>